<protein>
    <submittedName>
        <fullName evidence="4">Uncharacterized protein</fullName>
    </submittedName>
</protein>
<name>A0A8C3G4J5_CYCLU</name>
<dbReference type="InterPro" id="IPR008160">
    <property type="entry name" value="Collagen"/>
</dbReference>
<evidence type="ECO:0000256" key="1">
    <source>
        <dbReference type="ARBA" id="ARBA00004498"/>
    </source>
</evidence>
<keyword evidence="2" id="KW-0272">Extracellular matrix</keyword>
<reference evidence="4" key="1">
    <citation type="submission" date="2025-08" db="UniProtKB">
        <authorList>
            <consortium name="Ensembl"/>
        </authorList>
    </citation>
    <scope>IDENTIFICATION</scope>
</reference>
<dbReference type="GO" id="GO:0005615">
    <property type="term" value="C:extracellular space"/>
    <property type="evidence" value="ECO:0007669"/>
    <property type="project" value="TreeGrafter"/>
</dbReference>
<feature type="region of interest" description="Disordered" evidence="3">
    <location>
        <begin position="105"/>
        <end position="135"/>
    </location>
</feature>
<accession>A0A8C3G4J5</accession>
<evidence type="ECO:0000313" key="4">
    <source>
        <dbReference type="Ensembl" id="ENSCLMP00005033766.1"/>
    </source>
</evidence>
<evidence type="ECO:0000256" key="2">
    <source>
        <dbReference type="ARBA" id="ARBA00022530"/>
    </source>
</evidence>
<dbReference type="PANTHER" id="PTHR24023:SF1082">
    <property type="entry name" value="COLLAGEN TRIPLE HELIX REPEAT"/>
    <property type="match status" value="1"/>
</dbReference>
<evidence type="ECO:0000256" key="3">
    <source>
        <dbReference type="SAM" id="MobiDB-lite"/>
    </source>
</evidence>
<feature type="region of interest" description="Disordered" evidence="3">
    <location>
        <begin position="50"/>
        <end position="85"/>
    </location>
</feature>
<dbReference type="Ensembl" id="ENSCLMT00005035155.1">
    <property type="protein sequence ID" value="ENSCLMP00005033766.1"/>
    <property type="gene ID" value="ENSCLMG00005016172.1"/>
</dbReference>
<proteinExistence type="predicted"/>
<dbReference type="GO" id="GO:0030198">
    <property type="term" value="P:extracellular matrix organization"/>
    <property type="evidence" value="ECO:0007669"/>
    <property type="project" value="TreeGrafter"/>
</dbReference>
<organism evidence="4 5">
    <name type="scientific">Cyclopterus lumpus</name>
    <name type="common">Lumpsucker</name>
    <dbReference type="NCBI Taxonomy" id="8103"/>
    <lineage>
        <taxon>Eukaryota</taxon>
        <taxon>Metazoa</taxon>
        <taxon>Chordata</taxon>
        <taxon>Craniata</taxon>
        <taxon>Vertebrata</taxon>
        <taxon>Euteleostomi</taxon>
        <taxon>Actinopterygii</taxon>
        <taxon>Neopterygii</taxon>
        <taxon>Teleostei</taxon>
        <taxon>Neoteleostei</taxon>
        <taxon>Acanthomorphata</taxon>
        <taxon>Eupercaria</taxon>
        <taxon>Perciformes</taxon>
        <taxon>Cottioidei</taxon>
        <taxon>Cottales</taxon>
        <taxon>Cyclopteridae</taxon>
        <taxon>Cyclopterus</taxon>
    </lineage>
</organism>
<dbReference type="Proteomes" id="UP000694565">
    <property type="component" value="Unplaced"/>
</dbReference>
<evidence type="ECO:0000313" key="5">
    <source>
        <dbReference type="Proteomes" id="UP000694565"/>
    </source>
</evidence>
<dbReference type="GO" id="GO:0030020">
    <property type="term" value="F:extracellular matrix structural constituent conferring tensile strength"/>
    <property type="evidence" value="ECO:0007669"/>
    <property type="project" value="TreeGrafter"/>
</dbReference>
<dbReference type="GO" id="GO:0031012">
    <property type="term" value="C:extracellular matrix"/>
    <property type="evidence" value="ECO:0007669"/>
    <property type="project" value="TreeGrafter"/>
</dbReference>
<dbReference type="PANTHER" id="PTHR24023">
    <property type="entry name" value="COLLAGEN ALPHA"/>
    <property type="match status" value="1"/>
</dbReference>
<dbReference type="InterPro" id="IPR050149">
    <property type="entry name" value="Collagen_superfamily"/>
</dbReference>
<comment type="subcellular location">
    <subcellularLocation>
        <location evidence="1">Secreted</location>
        <location evidence="1">Extracellular space</location>
        <location evidence="1">Extracellular matrix</location>
    </subcellularLocation>
</comment>
<reference evidence="4" key="2">
    <citation type="submission" date="2025-09" db="UniProtKB">
        <authorList>
            <consortium name="Ensembl"/>
        </authorList>
    </citation>
    <scope>IDENTIFICATION</scope>
</reference>
<sequence>MGASQGLLGLRCIQALEDQKVHYSARLLSSVFTVLLSPCMHSKYCCTSTGEKGPAGSRGSQGPKGQIGVPGPWGRKGLTGPAGDTGVKGATGDYYYMKTEGAPLGIQGPRGHPGSLGYPGDRGIPGTPGRKGKIV</sequence>
<keyword evidence="5" id="KW-1185">Reference proteome</keyword>
<dbReference type="AlphaFoldDB" id="A0A8C3G4J5"/>
<keyword evidence="2" id="KW-0964">Secreted</keyword>
<dbReference type="Pfam" id="PF01391">
    <property type="entry name" value="Collagen"/>
    <property type="match status" value="1"/>
</dbReference>